<sequence>MASVAKRPTQARAAKTRARILKVALKIFVECGFEGANIRQIAAAADSTHSMITDHFGGKEELWKQAVAQMFATAREELKPLPGDMDLPPREAFRRHVRRYIRYCARHPEHRLVVHRLSDHY</sequence>
<dbReference type="GO" id="GO:0003700">
    <property type="term" value="F:DNA-binding transcription factor activity"/>
    <property type="evidence" value="ECO:0007669"/>
    <property type="project" value="TreeGrafter"/>
</dbReference>
<keyword evidence="1" id="KW-0805">Transcription regulation</keyword>
<dbReference type="EMBL" id="RAPF01000013">
    <property type="protein sequence ID" value="RKF17631.1"/>
    <property type="molecule type" value="Genomic_DNA"/>
</dbReference>
<dbReference type="GO" id="GO:0000976">
    <property type="term" value="F:transcription cis-regulatory region binding"/>
    <property type="evidence" value="ECO:0007669"/>
    <property type="project" value="TreeGrafter"/>
</dbReference>
<proteinExistence type="predicted"/>
<dbReference type="PANTHER" id="PTHR30055:SF234">
    <property type="entry name" value="HTH-TYPE TRANSCRIPTIONAL REGULATOR BETI"/>
    <property type="match status" value="1"/>
</dbReference>
<dbReference type="SUPFAM" id="SSF46689">
    <property type="entry name" value="Homeodomain-like"/>
    <property type="match status" value="1"/>
</dbReference>
<evidence type="ECO:0000256" key="2">
    <source>
        <dbReference type="ARBA" id="ARBA00023125"/>
    </source>
</evidence>
<feature type="domain" description="HTH tetR-type" evidence="5">
    <location>
        <begin position="14"/>
        <end position="74"/>
    </location>
</feature>
<keyword evidence="3" id="KW-0804">Transcription</keyword>
<evidence type="ECO:0000259" key="5">
    <source>
        <dbReference type="PROSITE" id="PS50977"/>
    </source>
</evidence>
<evidence type="ECO:0000256" key="1">
    <source>
        <dbReference type="ARBA" id="ARBA00023015"/>
    </source>
</evidence>
<dbReference type="PROSITE" id="PS50977">
    <property type="entry name" value="HTH_TETR_2"/>
    <property type="match status" value="1"/>
</dbReference>
<evidence type="ECO:0000256" key="3">
    <source>
        <dbReference type="ARBA" id="ARBA00023163"/>
    </source>
</evidence>
<reference evidence="6 7" key="1">
    <citation type="submission" date="2018-09" db="EMBL/GenBank/DDBJ databases">
        <title>Altererythrobacter spongiae sp. nov., isolated from a marine sponge.</title>
        <authorList>
            <person name="Zhuang L."/>
            <person name="Luo L."/>
        </authorList>
    </citation>
    <scope>NUCLEOTIDE SEQUENCE [LARGE SCALE GENOMIC DNA]</scope>
    <source>
        <strain evidence="6 7">HN-Y73</strain>
    </source>
</reference>
<dbReference type="InterPro" id="IPR009057">
    <property type="entry name" value="Homeodomain-like_sf"/>
</dbReference>
<protein>
    <submittedName>
        <fullName evidence="6">TetR/AcrR family transcriptional regulator</fullName>
    </submittedName>
</protein>
<gene>
    <name evidence="6" type="ORF">D6851_15975</name>
</gene>
<dbReference type="Pfam" id="PF00440">
    <property type="entry name" value="TetR_N"/>
    <property type="match status" value="1"/>
</dbReference>
<evidence type="ECO:0000313" key="6">
    <source>
        <dbReference type="EMBL" id="RKF17631.1"/>
    </source>
</evidence>
<keyword evidence="7" id="KW-1185">Reference proteome</keyword>
<feature type="DNA-binding region" description="H-T-H motif" evidence="4">
    <location>
        <begin position="37"/>
        <end position="56"/>
    </location>
</feature>
<dbReference type="OrthoDB" id="2356263at2"/>
<dbReference type="InterPro" id="IPR001647">
    <property type="entry name" value="HTH_TetR"/>
</dbReference>
<keyword evidence="2 4" id="KW-0238">DNA-binding</keyword>
<comment type="caution">
    <text evidence="6">The sequence shown here is derived from an EMBL/GenBank/DDBJ whole genome shotgun (WGS) entry which is preliminary data.</text>
</comment>
<dbReference type="InterPro" id="IPR050109">
    <property type="entry name" value="HTH-type_TetR-like_transc_reg"/>
</dbReference>
<dbReference type="RefSeq" id="WP_120325910.1">
    <property type="nucleotide sequence ID" value="NZ_RAPF01000013.1"/>
</dbReference>
<name>A0A420EAD7_9SPHN</name>
<dbReference type="AlphaFoldDB" id="A0A420EAD7"/>
<evidence type="ECO:0000313" key="7">
    <source>
        <dbReference type="Proteomes" id="UP000284395"/>
    </source>
</evidence>
<dbReference type="PANTHER" id="PTHR30055">
    <property type="entry name" value="HTH-TYPE TRANSCRIPTIONAL REGULATOR RUTR"/>
    <property type="match status" value="1"/>
</dbReference>
<dbReference type="Proteomes" id="UP000284395">
    <property type="component" value="Unassembled WGS sequence"/>
</dbReference>
<accession>A0A420EAD7</accession>
<organism evidence="6 7">
    <name type="scientific">Altericroceibacterium spongiae</name>
    <dbReference type="NCBI Taxonomy" id="2320269"/>
    <lineage>
        <taxon>Bacteria</taxon>
        <taxon>Pseudomonadati</taxon>
        <taxon>Pseudomonadota</taxon>
        <taxon>Alphaproteobacteria</taxon>
        <taxon>Sphingomonadales</taxon>
        <taxon>Erythrobacteraceae</taxon>
        <taxon>Altericroceibacterium</taxon>
    </lineage>
</organism>
<evidence type="ECO:0000256" key="4">
    <source>
        <dbReference type="PROSITE-ProRule" id="PRU00335"/>
    </source>
</evidence>
<dbReference type="Gene3D" id="1.10.357.10">
    <property type="entry name" value="Tetracycline Repressor, domain 2"/>
    <property type="match status" value="1"/>
</dbReference>